<dbReference type="AlphaFoldDB" id="A0A0R1MKQ4"/>
<gene>
    <name evidence="4" type="ORF">FD46_GL001044</name>
</gene>
<dbReference type="PROSITE" id="PS51257">
    <property type="entry name" value="PROKAR_LIPOPROTEIN"/>
    <property type="match status" value="1"/>
</dbReference>
<name>A0A0R1MKQ4_9LACO</name>
<keyword evidence="5" id="KW-1185">Reference proteome</keyword>
<feature type="domain" description="DUF4767" evidence="3">
    <location>
        <begin position="61"/>
        <end position="194"/>
    </location>
</feature>
<dbReference type="OrthoDB" id="2149782at2"/>
<feature type="chain" id="PRO_5038552841" description="DUF4767 domain-containing protein" evidence="2">
    <location>
        <begin position="27"/>
        <end position="349"/>
    </location>
</feature>
<dbReference type="Pfam" id="PF15983">
    <property type="entry name" value="DUF4767"/>
    <property type="match status" value="1"/>
</dbReference>
<evidence type="ECO:0000256" key="1">
    <source>
        <dbReference type="SAM" id="MobiDB-lite"/>
    </source>
</evidence>
<keyword evidence="2" id="KW-0732">Signal</keyword>
<comment type="caution">
    <text evidence="4">The sequence shown here is derived from an EMBL/GenBank/DDBJ whole genome shotgun (WGS) entry which is preliminary data.</text>
</comment>
<feature type="compositionally biased region" description="Polar residues" evidence="1">
    <location>
        <begin position="32"/>
        <end position="50"/>
    </location>
</feature>
<feature type="signal peptide" evidence="2">
    <location>
        <begin position="1"/>
        <end position="26"/>
    </location>
</feature>
<evidence type="ECO:0000259" key="3">
    <source>
        <dbReference type="Pfam" id="PF15983"/>
    </source>
</evidence>
<protein>
    <recommendedName>
        <fullName evidence="3">DUF4767 domain-containing protein</fullName>
    </recommendedName>
</protein>
<proteinExistence type="predicted"/>
<dbReference type="Proteomes" id="UP000051686">
    <property type="component" value="Unassembled WGS sequence"/>
</dbReference>
<evidence type="ECO:0000313" key="4">
    <source>
        <dbReference type="EMBL" id="KRL05099.1"/>
    </source>
</evidence>
<feature type="region of interest" description="Disordered" evidence="1">
    <location>
        <begin position="32"/>
        <end position="57"/>
    </location>
</feature>
<evidence type="ECO:0000256" key="2">
    <source>
        <dbReference type="SAM" id="SignalP"/>
    </source>
</evidence>
<dbReference type="STRING" id="1423777.FD46_GL001044"/>
<organism evidence="4 5">
    <name type="scientific">Liquorilactobacillus oeni DSM 19972</name>
    <dbReference type="NCBI Taxonomy" id="1423777"/>
    <lineage>
        <taxon>Bacteria</taxon>
        <taxon>Bacillati</taxon>
        <taxon>Bacillota</taxon>
        <taxon>Bacilli</taxon>
        <taxon>Lactobacillales</taxon>
        <taxon>Lactobacillaceae</taxon>
        <taxon>Liquorilactobacillus</taxon>
    </lineage>
</organism>
<reference evidence="4 5" key="1">
    <citation type="journal article" date="2015" name="Genome Announc.">
        <title>Expanding the biotechnology potential of lactobacilli through comparative genomics of 213 strains and associated genera.</title>
        <authorList>
            <person name="Sun Z."/>
            <person name="Harris H.M."/>
            <person name="McCann A."/>
            <person name="Guo C."/>
            <person name="Argimon S."/>
            <person name="Zhang W."/>
            <person name="Yang X."/>
            <person name="Jeffery I.B."/>
            <person name="Cooney J.C."/>
            <person name="Kagawa T.F."/>
            <person name="Liu W."/>
            <person name="Song Y."/>
            <person name="Salvetti E."/>
            <person name="Wrobel A."/>
            <person name="Rasinkangas P."/>
            <person name="Parkhill J."/>
            <person name="Rea M.C."/>
            <person name="O'Sullivan O."/>
            <person name="Ritari J."/>
            <person name="Douillard F.P."/>
            <person name="Paul Ross R."/>
            <person name="Yang R."/>
            <person name="Briner A.E."/>
            <person name="Felis G.E."/>
            <person name="de Vos W.M."/>
            <person name="Barrangou R."/>
            <person name="Klaenhammer T.R."/>
            <person name="Caufield P.W."/>
            <person name="Cui Y."/>
            <person name="Zhang H."/>
            <person name="O'Toole P.W."/>
        </authorList>
    </citation>
    <scope>NUCLEOTIDE SEQUENCE [LARGE SCALE GENOMIC DNA]</scope>
    <source>
        <strain evidence="4 5">DSM 19972</strain>
    </source>
</reference>
<dbReference type="EMBL" id="AZEH01000034">
    <property type="protein sequence ID" value="KRL05099.1"/>
    <property type="molecule type" value="Genomic_DNA"/>
</dbReference>
<dbReference type="InterPro" id="IPR031927">
    <property type="entry name" value="DUF4767"/>
</dbReference>
<accession>A0A0R1MKQ4</accession>
<sequence length="349" mass="39590">MKIKPHLFILLLFSALLLTACSVNNAQQIKTTADSSKNSLKTNNTQNKAASSERVKNKKGLWNTEKAVLLRKFVNQWQQAMKQNYTSYSPRNSVSFYGVKFPAELKKGHIEVNNDKSTLEWSETGRGNKEYEVVAVYSDINADYTTNKHLYLFAFHHGRPVVLITQQNQETVDKMLYFKPTQNSDLQAGFSNIAAEKNSSASPNSTLGQELVPPVLQHTWYHYDEKGILNKVTFTNNTLVIISNGVQSTNYIRKNSYKDSENNKQHSNWLRLSNITKDGVSYLNLRGWNQTAGAGSYFGVKQESYGDKFFPVLILANGAGIWCNNTYYTSSALAAELKNYEFSDIEYYQ</sequence>
<dbReference type="RefSeq" id="WP_057895944.1">
    <property type="nucleotide sequence ID" value="NZ_AZEH01000034.1"/>
</dbReference>
<evidence type="ECO:0000313" key="5">
    <source>
        <dbReference type="Proteomes" id="UP000051686"/>
    </source>
</evidence>
<dbReference type="PATRIC" id="fig|1423777.3.peg.1079"/>